<dbReference type="Pfam" id="PF06831">
    <property type="entry name" value="H2TH"/>
    <property type="match status" value="1"/>
</dbReference>
<comment type="similarity">
    <text evidence="1">Belongs to the FPG family.</text>
</comment>
<keyword evidence="4 12" id="KW-0863">Zinc-finger</keyword>
<evidence type="ECO:0000256" key="7">
    <source>
        <dbReference type="ARBA" id="ARBA00023125"/>
    </source>
</evidence>
<evidence type="ECO:0000256" key="9">
    <source>
        <dbReference type="ARBA" id="ARBA00023239"/>
    </source>
</evidence>
<evidence type="ECO:0000259" key="13">
    <source>
        <dbReference type="PROSITE" id="PS51066"/>
    </source>
</evidence>
<evidence type="ECO:0000256" key="6">
    <source>
        <dbReference type="ARBA" id="ARBA00022833"/>
    </source>
</evidence>
<dbReference type="STRING" id="927665.HMPREF1535_02906"/>
<dbReference type="RefSeq" id="WP_046146654.1">
    <property type="nucleotide sequence ID" value="NZ_KQ033913.1"/>
</dbReference>
<evidence type="ECO:0000256" key="2">
    <source>
        <dbReference type="ARBA" id="ARBA00022723"/>
    </source>
</evidence>
<evidence type="ECO:0000256" key="1">
    <source>
        <dbReference type="ARBA" id="ARBA00009409"/>
    </source>
</evidence>
<dbReference type="SMART" id="SM01232">
    <property type="entry name" value="H2TH"/>
    <property type="match status" value="1"/>
</dbReference>
<gene>
    <name evidence="14" type="ORF">HMPREF1535_02906</name>
</gene>
<keyword evidence="6" id="KW-0862">Zinc</keyword>
<evidence type="ECO:0000313" key="15">
    <source>
        <dbReference type="Proteomes" id="UP000033047"/>
    </source>
</evidence>
<dbReference type="SUPFAM" id="SSF57716">
    <property type="entry name" value="Glucocorticoid receptor-like (DNA-binding domain)"/>
    <property type="match status" value="1"/>
</dbReference>
<evidence type="ECO:0000256" key="11">
    <source>
        <dbReference type="ARBA" id="ARBA00023295"/>
    </source>
</evidence>
<dbReference type="GO" id="GO:0008270">
    <property type="term" value="F:zinc ion binding"/>
    <property type="evidence" value="ECO:0007669"/>
    <property type="project" value="UniProtKB-KW"/>
</dbReference>
<protein>
    <recommendedName>
        <fullName evidence="13">FPG-type domain-containing protein</fullName>
    </recommendedName>
</protein>
<evidence type="ECO:0000313" key="14">
    <source>
        <dbReference type="EMBL" id="KKB53367.1"/>
    </source>
</evidence>
<dbReference type="InterPro" id="IPR010979">
    <property type="entry name" value="Ribosomal_uS13-like_H2TH"/>
</dbReference>
<evidence type="ECO:0000256" key="4">
    <source>
        <dbReference type="ARBA" id="ARBA00022771"/>
    </source>
</evidence>
<reference evidence="14 15" key="1">
    <citation type="submission" date="2013-04" db="EMBL/GenBank/DDBJ databases">
        <title>The Genome Sequence of Parabacteroides goldsteinii DSM 19448.</title>
        <authorList>
            <consortium name="The Broad Institute Genomics Platform"/>
            <person name="Earl A."/>
            <person name="Ward D."/>
            <person name="Feldgarden M."/>
            <person name="Gevers D."/>
            <person name="Martens E."/>
            <person name="Sakamoto M."/>
            <person name="Benno Y."/>
            <person name="Song Y."/>
            <person name="Liu C."/>
            <person name="Lee J."/>
            <person name="Bolanos M."/>
            <person name="Vaisanen M.L."/>
            <person name="Finegold S.M."/>
            <person name="Walker B."/>
            <person name="Young S."/>
            <person name="Zeng Q."/>
            <person name="Gargeya S."/>
            <person name="Fitzgerald M."/>
            <person name="Haas B."/>
            <person name="Abouelleil A."/>
            <person name="Allen A.W."/>
            <person name="Alvarado L."/>
            <person name="Arachchi H.M."/>
            <person name="Berlin A.M."/>
            <person name="Chapman S.B."/>
            <person name="Gainer-Dewar J."/>
            <person name="Goldberg J."/>
            <person name="Griggs A."/>
            <person name="Gujja S."/>
            <person name="Hansen M."/>
            <person name="Howarth C."/>
            <person name="Imamovic A."/>
            <person name="Ireland A."/>
            <person name="Larimer J."/>
            <person name="McCowan C."/>
            <person name="Murphy C."/>
            <person name="Pearson M."/>
            <person name="Poon T.W."/>
            <person name="Priest M."/>
            <person name="Roberts A."/>
            <person name="Saif S."/>
            <person name="Shea T."/>
            <person name="Sisk P."/>
            <person name="Sykes S."/>
            <person name="Wortman J."/>
            <person name="Nusbaum C."/>
            <person name="Birren B."/>
        </authorList>
    </citation>
    <scope>NUCLEOTIDE SEQUENCE [LARGE SCALE GENOMIC DNA]</scope>
    <source>
        <strain evidence="14 15">DSM 19448</strain>
    </source>
</reference>
<dbReference type="HOGENOM" id="CLU_068228_0_0_10"/>
<keyword evidence="3" id="KW-0227">DNA damage</keyword>
<name>A0A0F5J7I1_9BACT</name>
<dbReference type="GO" id="GO:0016829">
    <property type="term" value="F:lyase activity"/>
    <property type="evidence" value="ECO:0007669"/>
    <property type="project" value="UniProtKB-KW"/>
</dbReference>
<evidence type="ECO:0000256" key="8">
    <source>
        <dbReference type="ARBA" id="ARBA00023204"/>
    </source>
</evidence>
<dbReference type="Proteomes" id="UP000033047">
    <property type="component" value="Unassembled WGS sequence"/>
</dbReference>
<dbReference type="PANTHER" id="PTHR22993">
    <property type="entry name" value="FORMAMIDOPYRIMIDINE-DNA GLYCOSYLASE"/>
    <property type="match status" value="1"/>
</dbReference>
<keyword evidence="11" id="KW-0326">Glycosidase</keyword>
<dbReference type="GO" id="GO:0003906">
    <property type="term" value="F:DNA-(apurinic or apyrimidinic site) endonuclease activity"/>
    <property type="evidence" value="ECO:0007669"/>
    <property type="project" value="InterPro"/>
</dbReference>
<dbReference type="SUPFAM" id="SSF81624">
    <property type="entry name" value="N-terminal domain of MutM-like DNA repair proteins"/>
    <property type="match status" value="1"/>
</dbReference>
<dbReference type="PATRIC" id="fig|927665.4.peg.2982"/>
<sequence>MIEAPEALILSEQLNQTIKGKRISFVSAGYTPHKFVWYYGDPAGYSEKLLHKTVGEAHAYGGLVEVEIEDVKLLFGDGMNICYYAPGKKLPEKHQLLIAFEDESCIMGSARMYGGIWCFPADSFECNFSSYRDGARSKPQVLSDAFNKTYFLSLINSEEKQKKTAKAFLATEQTIPGLGNGVLQDILFKARIHPKTRISTLSDKQKDTLFHCVKDTLQDIYLAGGRNSETDLFGKKGGYIPILSKDTVGKPCPVCGEDIRKENFLGGSIYYCFECQK</sequence>
<organism evidence="14 15">
    <name type="scientific">Parabacteroides goldsteinii DSM 19448 = WAL 12034</name>
    <dbReference type="NCBI Taxonomy" id="927665"/>
    <lineage>
        <taxon>Bacteria</taxon>
        <taxon>Pseudomonadati</taxon>
        <taxon>Bacteroidota</taxon>
        <taxon>Bacteroidia</taxon>
        <taxon>Bacteroidales</taxon>
        <taxon>Tannerellaceae</taxon>
        <taxon>Parabacteroides</taxon>
    </lineage>
</organism>
<comment type="caution">
    <text evidence="14">The sequence shown here is derived from an EMBL/GenBank/DDBJ whole genome shotgun (WGS) entry which is preliminary data.</text>
</comment>
<keyword evidence="7" id="KW-0238">DNA-binding</keyword>
<dbReference type="GO" id="GO:0034039">
    <property type="term" value="F:8-oxo-7,8-dihydroguanine DNA N-glycosylase activity"/>
    <property type="evidence" value="ECO:0007669"/>
    <property type="project" value="TreeGrafter"/>
</dbReference>
<evidence type="ECO:0000256" key="12">
    <source>
        <dbReference type="PROSITE-ProRule" id="PRU00391"/>
    </source>
</evidence>
<dbReference type="EMBL" id="AQHV01000014">
    <property type="protein sequence ID" value="KKB53367.1"/>
    <property type="molecule type" value="Genomic_DNA"/>
</dbReference>
<accession>A0A0F5J7I1</accession>
<dbReference type="PROSITE" id="PS51066">
    <property type="entry name" value="ZF_FPG_2"/>
    <property type="match status" value="1"/>
</dbReference>
<evidence type="ECO:0000256" key="10">
    <source>
        <dbReference type="ARBA" id="ARBA00023268"/>
    </source>
</evidence>
<dbReference type="AlphaFoldDB" id="A0A0F5J7I1"/>
<dbReference type="InterPro" id="IPR035937">
    <property type="entry name" value="FPG_N"/>
</dbReference>
<keyword evidence="10" id="KW-0511">Multifunctional enzyme</keyword>
<dbReference type="GO" id="GO:0003684">
    <property type="term" value="F:damaged DNA binding"/>
    <property type="evidence" value="ECO:0007669"/>
    <property type="project" value="InterPro"/>
</dbReference>
<evidence type="ECO:0000256" key="5">
    <source>
        <dbReference type="ARBA" id="ARBA00022801"/>
    </source>
</evidence>
<dbReference type="SUPFAM" id="SSF46946">
    <property type="entry name" value="S13-like H2TH domain"/>
    <property type="match status" value="1"/>
</dbReference>
<evidence type="ECO:0000256" key="3">
    <source>
        <dbReference type="ARBA" id="ARBA00022763"/>
    </source>
</evidence>
<dbReference type="Gene3D" id="1.10.8.50">
    <property type="match status" value="1"/>
</dbReference>
<dbReference type="InterPro" id="IPR015886">
    <property type="entry name" value="H2TH_FPG"/>
</dbReference>
<dbReference type="PANTHER" id="PTHR22993:SF9">
    <property type="entry name" value="FORMAMIDOPYRIMIDINE-DNA GLYCOSYLASE"/>
    <property type="match status" value="1"/>
</dbReference>
<keyword evidence="8" id="KW-0234">DNA repair</keyword>
<dbReference type="GO" id="GO:0006284">
    <property type="term" value="P:base-excision repair"/>
    <property type="evidence" value="ECO:0007669"/>
    <property type="project" value="InterPro"/>
</dbReference>
<dbReference type="InterPro" id="IPR000214">
    <property type="entry name" value="Znf_DNA_glyclase/AP_lyase"/>
</dbReference>
<keyword evidence="9" id="KW-0456">Lyase</keyword>
<proteinExistence type="inferred from homology"/>
<feature type="domain" description="FPG-type" evidence="13">
    <location>
        <begin position="231"/>
        <end position="277"/>
    </location>
</feature>
<keyword evidence="2" id="KW-0479">Metal-binding</keyword>
<keyword evidence="5" id="KW-0378">Hydrolase</keyword>